<protein>
    <submittedName>
        <fullName evidence="2">SMI1/KNR4 family protein</fullName>
    </submittedName>
</protein>
<dbReference type="SMART" id="SM00860">
    <property type="entry name" value="SMI1_KNR4"/>
    <property type="match status" value="1"/>
</dbReference>
<organism evidence="2 3">
    <name type="scientific">Brachyspira aalborgi</name>
    <dbReference type="NCBI Taxonomy" id="29522"/>
    <lineage>
        <taxon>Bacteria</taxon>
        <taxon>Pseudomonadati</taxon>
        <taxon>Spirochaetota</taxon>
        <taxon>Spirochaetia</taxon>
        <taxon>Brachyspirales</taxon>
        <taxon>Brachyspiraceae</taxon>
        <taxon>Brachyspira</taxon>
    </lineage>
</organism>
<proteinExistence type="predicted"/>
<dbReference type="SUPFAM" id="SSF160631">
    <property type="entry name" value="SMI1/KNR4-like"/>
    <property type="match status" value="1"/>
</dbReference>
<evidence type="ECO:0000313" key="2">
    <source>
        <dbReference type="EMBL" id="TXJ21159.1"/>
    </source>
</evidence>
<feature type="domain" description="Knr4/Smi1-like" evidence="1">
    <location>
        <begin position="19"/>
        <end position="128"/>
    </location>
</feature>
<dbReference type="Gene3D" id="3.40.1580.10">
    <property type="entry name" value="SMI1/KNR4-like"/>
    <property type="match status" value="1"/>
</dbReference>
<dbReference type="RefSeq" id="WP_147739170.1">
    <property type="nucleotide sequence ID" value="NZ_SAXU01000001.1"/>
</dbReference>
<dbReference type="InterPro" id="IPR018958">
    <property type="entry name" value="Knr4/Smi1-like_dom"/>
</dbReference>
<evidence type="ECO:0000313" key="3">
    <source>
        <dbReference type="Proteomes" id="UP000324638"/>
    </source>
</evidence>
<dbReference type="Pfam" id="PF14567">
    <property type="entry name" value="SUKH_5"/>
    <property type="match status" value="1"/>
</dbReference>
<gene>
    <name evidence="2" type="ORF">EPJ79_08525</name>
</gene>
<sequence>MSNIIEKLNCIKDLEKVGGCSASQIKLAQQELNITFPEEYIEFLKEFGTIRFSSKEWFGLNVSGYLNVVEVTKQERSVNKNFPLDSFVLEDLGIDAKLIIVNEKGQVFLIQIDKKEFLYNSLSEYLDICIARNNKTV</sequence>
<dbReference type="Proteomes" id="UP000324638">
    <property type="component" value="Unassembled WGS sequence"/>
</dbReference>
<dbReference type="AlphaFoldDB" id="A0A5C8D6S9"/>
<name>A0A5C8D6S9_9SPIR</name>
<accession>A0A5C8D6S9</accession>
<dbReference type="EMBL" id="SAXU01000001">
    <property type="protein sequence ID" value="TXJ21159.1"/>
    <property type="molecule type" value="Genomic_DNA"/>
</dbReference>
<reference evidence="2 3" key="1">
    <citation type="journal article" date="1992" name="Lakartidningen">
        <title>[Penicillin V and not amoxicillin is the first choice preparation in acute otitis].</title>
        <authorList>
            <person name="Kamme C."/>
            <person name="Lundgren K."/>
            <person name="Prellner K."/>
        </authorList>
    </citation>
    <scope>NUCLEOTIDE SEQUENCE [LARGE SCALE GENOMIC DNA]</scope>
    <source>
        <strain evidence="2 3">513A</strain>
    </source>
</reference>
<evidence type="ECO:0000259" key="1">
    <source>
        <dbReference type="SMART" id="SM00860"/>
    </source>
</evidence>
<comment type="caution">
    <text evidence="2">The sequence shown here is derived from an EMBL/GenBank/DDBJ whole genome shotgun (WGS) entry which is preliminary data.</text>
</comment>
<dbReference type="InterPro" id="IPR037883">
    <property type="entry name" value="Knr4/Smi1-like_sf"/>
</dbReference>